<dbReference type="GO" id="GO:0005524">
    <property type="term" value="F:ATP binding"/>
    <property type="evidence" value="ECO:0007669"/>
    <property type="project" value="InterPro"/>
</dbReference>
<dbReference type="GO" id="GO:0051131">
    <property type="term" value="P:chaperone-mediated protein complex assembly"/>
    <property type="evidence" value="ECO:0007669"/>
    <property type="project" value="TreeGrafter"/>
</dbReference>
<dbReference type="Gene3D" id="1.10.560.10">
    <property type="entry name" value="GroEL-like equatorial domain"/>
    <property type="match status" value="1"/>
</dbReference>
<dbReference type="GO" id="GO:0060271">
    <property type="term" value="P:cilium assembly"/>
    <property type="evidence" value="ECO:0007669"/>
    <property type="project" value="InterPro"/>
</dbReference>
<reference evidence="1" key="1">
    <citation type="journal article" date="2018" name="J. Proteomics">
        <title>Exploring the molecular complexity of Triatoma dimidiata sialome.</title>
        <authorList>
            <person name="Santiago P.B."/>
            <person name="de Araujo C.N."/>
            <person name="Charneau S."/>
            <person name="Bastos I.M.D."/>
            <person name="Assumpcao T.C.F."/>
            <person name="Queiroz R.M.L."/>
            <person name="Praca Y.R."/>
            <person name="Cordeiro T.M."/>
            <person name="Garcia C.H.S."/>
            <person name="da Silva I.G."/>
            <person name="Raiol T."/>
            <person name="Motta F.N."/>
            <person name="de Araujo Oliveira J.V."/>
            <person name="de Sousa M.V."/>
            <person name="Ribeiro J.M.C."/>
            <person name="de Santana J.M."/>
        </authorList>
    </citation>
    <scope>NUCLEOTIDE SEQUENCE</scope>
    <source>
        <strain evidence="1">Santander</strain>
        <tissue evidence="1">Salivary glands</tissue>
    </source>
</reference>
<evidence type="ECO:0000313" key="1">
    <source>
        <dbReference type="EMBL" id="JAP02949.1"/>
    </source>
</evidence>
<dbReference type="GO" id="GO:0005737">
    <property type="term" value="C:cytoplasm"/>
    <property type="evidence" value="ECO:0007669"/>
    <property type="project" value="TreeGrafter"/>
</dbReference>
<dbReference type="InterPro" id="IPR027409">
    <property type="entry name" value="GroEL-like_apical_dom_sf"/>
</dbReference>
<dbReference type="SUPFAM" id="SSF52029">
    <property type="entry name" value="GroEL apical domain-like"/>
    <property type="match status" value="1"/>
</dbReference>
<dbReference type="Gene3D" id="3.30.260.10">
    <property type="entry name" value="TCP-1-like chaperonin intermediate domain"/>
    <property type="match status" value="1"/>
</dbReference>
<name>A0A0V0G6P5_TRIDM</name>
<dbReference type="GO" id="GO:0006457">
    <property type="term" value="P:protein folding"/>
    <property type="evidence" value="ECO:0007669"/>
    <property type="project" value="InterPro"/>
</dbReference>
<dbReference type="GO" id="GO:0051082">
    <property type="term" value="F:unfolded protein binding"/>
    <property type="evidence" value="ECO:0007669"/>
    <property type="project" value="InterPro"/>
</dbReference>
<dbReference type="InterPro" id="IPR002423">
    <property type="entry name" value="Cpn60/GroEL/TCP-1"/>
</dbReference>
<dbReference type="PANTHER" id="PTHR46787">
    <property type="entry name" value="SYNDROMES PUTATIVE CHAPERONIN-RELATED"/>
    <property type="match status" value="1"/>
</dbReference>
<protein>
    <submittedName>
        <fullName evidence="1">Putative mckusick-kaufman/bardet-biedl syndromes chaperonin-like protein</fullName>
    </submittedName>
</protein>
<dbReference type="PANTHER" id="PTHR46787:SF1">
    <property type="entry name" value="MOLECULAR CHAPERONE MKKS"/>
    <property type="match status" value="1"/>
</dbReference>
<sequence length="452" mass="51682">VTFTSLENYNIINALKTYYDLLKSHQDGRYKLIINSCNNKLLSYHQSVTIYHVEFSHPVCQFISYFIKEMPFCGLYCGIITSSYLRKVLQLINEHHTVTHKEIENHLDRIQIFIFSILENLKKEVDLEGHRLVSIVKNSLKTLPLDTSFAELLAVSLVKATLLAVDESSKRLGHISIKAVDGRDSCEAYNGVIYKLESLWVPKLENLSVDRVYILLFVESLEIASDFKNAKITETEFIATVVAAEVKIVACQKPINKRIIFLLRRHKIFALERLGEETASALTHLSGAFPISDLSQVKWNELHSFVGVISKMRNVSILNENYLLMENDGCTVVTLFVSHRNFDTLDQFRAVLKECIHTIYTILKAPYFLPEDFESYLCKQLTNYADTDVILNRMMTLFADSIDESSSSYITQSQSNSESNYNNVYLLKRNSLAHAFLIIANILEVGLFVTKE</sequence>
<dbReference type="GO" id="GO:0032502">
    <property type="term" value="P:developmental process"/>
    <property type="evidence" value="ECO:0007669"/>
    <property type="project" value="TreeGrafter"/>
</dbReference>
<dbReference type="InterPro" id="IPR027413">
    <property type="entry name" value="GROEL-like_equatorial_sf"/>
</dbReference>
<proteinExistence type="predicted"/>
<dbReference type="InterPro" id="IPR028790">
    <property type="entry name" value="MKKS"/>
</dbReference>
<dbReference type="AlphaFoldDB" id="A0A0V0G6P5"/>
<accession>A0A0V0G6P5</accession>
<dbReference type="GO" id="GO:1902636">
    <property type="term" value="C:kinociliary basal body"/>
    <property type="evidence" value="ECO:0007669"/>
    <property type="project" value="TreeGrafter"/>
</dbReference>
<dbReference type="Pfam" id="PF00118">
    <property type="entry name" value="Cpn60_TCP1"/>
    <property type="match status" value="1"/>
</dbReference>
<dbReference type="Gene3D" id="3.50.7.10">
    <property type="entry name" value="GroEL"/>
    <property type="match status" value="1"/>
</dbReference>
<dbReference type="GO" id="GO:0005634">
    <property type="term" value="C:nucleus"/>
    <property type="evidence" value="ECO:0007669"/>
    <property type="project" value="TreeGrafter"/>
</dbReference>
<dbReference type="InterPro" id="IPR027410">
    <property type="entry name" value="TCP-1-like_intermed_sf"/>
</dbReference>
<feature type="non-terminal residue" evidence="1">
    <location>
        <position position="1"/>
    </location>
</feature>
<dbReference type="EMBL" id="GECL01003175">
    <property type="protein sequence ID" value="JAP02949.1"/>
    <property type="molecule type" value="Transcribed_RNA"/>
</dbReference>
<organism evidence="1">
    <name type="scientific">Triatoma dimidiata</name>
    <name type="common">Kissing bug</name>
    <name type="synonym">Meccus dimidiatus</name>
    <dbReference type="NCBI Taxonomy" id="72491"/>
    <lineage>
        <taxon>Eukaryota</taxon>
        <taxon>Metazoa</taxon>
        <taxon>Ecdysozoa</taxon>
        <taxon>Arthropoda</taxon>
        <taxon>Hexapoda</taxon>
        <taxon>Insecta</taxon>
        <taxon>Pterygota</taxon>
        <taxon>Neoptera</taxon>
        <taxon>Paraneoptera</taxon>
        <taxon>Hemiptera</taxon>
        <taxon>Heteroptera</taxon>
        <taxon>Panheteroptera</taxon>
        <taxon>Cimicomorpha</taxon>
        <taxon>Reduviidae</taxon>
        <taxon>Triatominae</taxon>
        <taxon>Triatoma</taxon>
    </lineage>
</organism>